<dbReference type="AlphaFoldDB" id="A0A8H7DNG6"/>
<proteinExistence type="predicted"/>
<dbReference type="OrthoDB" id="2755229at2759"/>
<evidence type="ECO:0000256" key="1">
    <source>
        <dbReference type="SAM" id="MobiDB-lite"/>
    </source>
</evidence>
<name>A0A8H7DNG6_PLEOS</name>
<dbReference type="Proteomes" id="UP000623687">
    <property type="component" value="Unassembled WGS sequence"/>
</dbReference>
<evidence type="ECO:0000313" key="3">
    <source>
        <dbReference type="Proteomes" id="UP000623687"/>
    </source>
</evidence>
<protein>
    <submittedName>
        <fullName evidence="2">Uncharacterized protein</fullName>
    </submittedName>
</protein>
<feature type="compositionally biased region" description="Polar residues" evidence="1">
    <location>
        <begin position="72"/>
        <end position="83"/>
    </location>
</feature>
<dbReference type="EMBL" id="JACETU010000011">
    <property type="protein sequence ID" value="KAF7416340.1"/>
    <property type="molecule type" value="Genomic_DNA"/>
</dbReference>
<feature type="region of interest" description="Disordered" evidence="1">
    <location>
        <begin position="18"/>
        <end position="170"/>
    </location>
</feature>
<dbReference type="VEuPathDB" id="FungiDB:PC9H_002605"/>
<feature type="compositionally biased region" description="Polar residues" evidence="1">
    <location>
        <begin position="136"/>
        <end position="149"/>
    </location>
</feature>
<accession>A0A8H7DNG6</accession>
<feature type="compositionally biased region" description="Polar residues" evidence="1">
    <location>
        <begin position="18"/>
        <end position="31"/>
    </location>
</feature>
<dbReference type="RefSeq" id="XP_036625887.1">
    <property type="nucleotide sequence ID" value="XM_036772241.1"/>
</dbReference>
<gene>
    <name evidence="2" type="ORF">PC9H_002605</name>
</gene>
<feature type="compositionally biased region" description="Polar residues" evidence="1">
    <location>
        <begin position="42"/>
        <end position="54"/>
    </location>
</feature>
<evidence type="ECO:0000313" key="2">
    <source>
        <dbReference type="EMBL" id="KAF7416340.1"/>
    </source>
</evidence>
<sequence>MGNAQDNALTNCYHHQQTNHWGTEPYTTRGQAASRHAKQKVRVTTSYKTQPKQTPQEKPHDNHDHNSRKTKSMTNTTEATNMSGLAGPGPLDPHAAAKATKRKRPNGLEREDGELDDEGRAHDEGTQGDARPPNPTGGTPAQANPQLLSGGSLDNPHAQSSQRGLPPLEPTQSRIAYTKAVYPRVIKSLDSLLAEIMEATAEAVKANPGKYMALLIYGGGNKVKEENPELTNDIETFLQGLTIAGSERLRVVDPPKRDTDKRGEFAKPHILLLQHGSPELRAYLLWHQTFAFQIEGRKIAFSALRFDANVRPWFITDIVGRAICDDPNAIREGLATITHALAKDTDFRNHVDVCLAKVENPRSIDERVRDTLQSFEIHAMRVTNKEKKDITVWQLYANPIANNGLEYKEWLKIITSRHYIIDEIDEMFVRYKNLKPYDSCAFCKSEAHPEEQCPFPLVADWKGPIPKDVRAERAKLKEEAAAARGSNRDWGNGRESRGSRPARGSSSNMSRARPY</sequence>
<feature type="compositionally biased region" description="Basic and acidic residues" evidence="1">
    <location>
        <begin position="55"/>
        <end position="67"/>
    </location>
</feature>
<dbReference type="GeneID" id="59372446"/>
<feature type="region of interest" description="Disordered" evidence="1">
    <location>
        <begin position="475"/>
        <end position="515"/>
    </location>
</feature>
<organism evidence="2 3">
    <name type="scientific">Pleurotus ostreatus</name>
    <name type="common">Oyster mushroom</name>
    <name type="synonym">White-rot fungus</name>
    <dbReference type="NCBI Taxonomy" id="5322"/>
    <lineage>
        <taxon>Eukaryota</taxon>
        <taxon>Fungi</taxon>
        <taxon>Dikarya</taxon>
        <taxon>Basidiomycota</taxon>
        <taxon>Agaricomycotina</taxon>
        <taxon>Agaricomycetes</taxon>
        <taxon>Agaricomycetidae</taxon>
        <taxon>Agaricales</taxon>
        <taxon>Pleurotineae</taxon>
        <taxon>Pleurotaceae</taxon>
        <taxon>Pleurotus</taxon>
    </lineage>
</organism>
<keyword evidence="3" id="KW-1185">Reference proteome</keyword>
<comment type="caution">
    <text evidence="2">The sequence shown here is derived from an EMBL/GenBank/DDBJ whole genome shotgun (WGS) entry which is preliminary data.</text>
</comment>
<reference evidence="2" key="1">
    <citation type="submission" date="2019-07" db="EMBL/GenBank/DDBJ databases">
        <authorList>
            <person name="Palmer J.M."/>
        </authorList>
    </citation>
    <scope>NUCLEOTIDE SEQUENCE</scope>
    <source>
        <strain evidence="2">PC9</strain>
    </source>
</reference>